<feature type="region of interest" description="Disordered" evidence="6">
    <location>
        <begin position="100"/>
        <end position="120"/>
    </location>
</feature>
<evidence type="ECO:0000256" key="5">
    <source>
        <dbReference type="ARBA" id="ARBA00023002"/>
    </source>
</evidence>
<dbReference type="InterPro" id="IPR001155">
    <property type="entry name" value="OxRdtase_FMN_N"/>
</dbReference>
<evidence type="ECO:0000256" key="3">
    <source>
        <dbReference type="ARBA" id="ARBA00022643"/>
    </source>
</evidence>
<protein>
    <submittedName>
        <fullName evidence="8">NADPH2 dehydrogenase</fullName>
        <ecNumber evidence="8">1.6.99.1</ecNumber>
    </submittedName>
</protein>
<feature type="domain" description="NADH:flavin oxidoreductase/NADH oxidase N-terminal" evidence="7">
    <location>
        <begin position="4"/>
        <end position="318"/>
    </location>
</feature>
<comment type="caution">
    <text evidence="8">The sequence shown here is derived from an EMBL/GenBank/DDBJ whole genome shotgun (WGS) entry which is preliminary data.</text>
</comment>
<dbReference type="EC" id="1.6.99.1" evidence="8"/>
<comment type="cofactor">
    <cofactor evidence="1">
        <name>FMN</name>
        <dbReference type="ChEBI" id="CHEBI:58210"/>
    </cofactor>
</comment>
<reference evidence="8 9" key="1">
    <citation type="submission" date="2021-03" db="EMBL/GenBank/DDBJ databases">
        <title>Genomic Encyclopedia of Type Strains, Phase IV (KMG-IV): sequencing the most valuable type-strain genomes for metagenomic binning, comparative biology and taxonomic classification.</title>
        <authorList>
            <person name="Goeker M."/>
        </authorList>
    </citation>
    <scope>NUCLEOTIDE SEQUENCE [LARGE SCALE GENOMIC DNA]</scope>
    <source>
        <strain evidence="8 9">DSM 15596</strain>
    </source>
</reference>
<keyword evidence="5 8" id="KW-0560">Oxidoreductase</keyword>
<evidence type="ECO:0000259" key="7">
    <source>
        <dbReference type="Pfam" id="PF00724"/>
    </source>
</evidence>
<dbReference type="SUPFAM" id="SSF51395">
    <property type="entry name" value="FMN-linked oxidoreductases"/>
    <property type="match status" value="1"/>
</dbReference>
<gene>
    <name evidence="8" type="ORF">J2Z18_002644</name>
</gene>
<dbReference type="RefSeq" id="WP_007130120.1">
    <property type="nucleotide sequence ID" value="NZ_BOSA01000008.1"/>
</dbReference>
<dbReference type="PANTHER" id="PTHR43303">
    <property type="entry name" value="NADPH DEHYDROGENASE C23G7.10C-RELATED"/>
    <property type="match status" value="1"/>
</dbReference>
<proteinExistence type="predicted"/>
<keyword evidence="2" id="KW-0285">Flavoprotein</keyword>
<dbReference type="GeneID" id="95404626"/>
<keyword evidence="4" id="KW-0521">NADP</keyword>
<dbReference type="Pfam" id="PF00724">
    <property type="entry name" value="Oxidored_FMN"/>
    <property type="match status" value="1"/>
</dbReference>
<evidence type="ECO:0000313" key="9">
    <source>
        <dbReference type="Proteomes" id="UP000706926"/>
    </source>
</evidence>
<sequence>MSMLFSPITIRGVRLKNRIMMSPMGTLAADQEGKLTEWQYLHYGARAIGQAGLIMIEVTAVERTGADPGGLGLWDDGQEQRLRELVSMLHRQGTAVGMQLGHAGRKKEQGTGFSSSGAAYRGKRTKPMTIAEIERVIEAFRNAAVRARRAGVDVIELHGAHGYLINDFLSPLTNQREDMYGGSRENRYRFLGRTLEKVRQVWNGPLFVRISAEEYHPHGNHIEDHLDFAERMKAQGVDLIDASSGGVTDQKPEVYPGYQVAYAEAIRRQIGMPTAAVGLITCGKQAEEILRKGQADLIAVGRALLKDPFWPRTAAEQLGETISEPAPYRNQWFTTGYTEG</sequence>
<dbReference type="EMBL" id="JAGGKI010000006">
    <property type="protein sequence ID" value="MBP1893541.1"/>
    <property type="molecule type" value="Genomic_DNA"/>
</dbReference>
<evidence type="ECO:0000256" key="6">
    <source>
        <dbReference type="SAM" id="MobiDB-lite"/>
    </source>
</evidence>
<organism evidence="8 9">
    <name type="scientific">Paenibacillus lactis</name>
    <dbReference type="NCBI Taxonomy" id="228574"/>
    <lineage>
        <taxon>Bacteria</taxon>
        <taxon>Bacillati</taxon>
        <taxon>Bacillota</taxon>
        <taxon>Bacilli</taxon>
        <taxon>Bacillales</taxon>
        <taxon>Paenibacillaceae</taxon>
        <taxon>Paenibacillus</taxon>
    </lineage>
</organism>
<dbReference type="Proteomes" id="UP000706926">
    <property type="component" value="Unassembled WGS sequence"/>
</dbReference>
<evidence type="ECO:0000313" key="8">
    <source>
        <dbReference type="EMBL" id="MBP1893541.1"/>
    </source>
</evidence>
<dbReference type="PANTHER" id="PTHR43303:SF4">
    <property type="entry name" value="NADPH DEHYDROGENASE C23G7.10C-RELATED"/>
    <property type="match status" value="1"/>
</dbReference>
<evidence type="ECO:0000256" key="4">
    <source>
        <dbReference type="ARBA" id="ARBA00022857"/>
    </source>
</evidence>
<dbReference type="NCBIfam" id="NF010047">
    <property type="entry name" value="PRK13523.1"/>
    <property type="match status" value="1"/>
</dbReference>
<name>A0ABS4FBC3_9BACL</name>
<keyword evidence="9" id="KW-1185">Reference proteome</keyword>
<keyword evidence="3" id="KW-0288">FMN</keyword>
<evidence type="ECO:0000256" key="2">
    <source>
        <dbReference type="ARBA" id="ARBA00022630"/>
    </source>
</evidence>
<dbReference type="InterPro" id="IPR044152">
    <property type="entry name" value="YqjM-like"/>
</dbReference>
<evidence type="ECO:0000256" key="1">
    <source>
        <dbReference type="ARBA" id="ARBA00001917"/>
    </source>
</evidence>
<dbReference type="Gene3D" id="3.20.20.70">
    <property type="entry name" value="Aldolase class I"/>
    <property type="match status" value="1"/>
</dbReference>
<accession>A0ABS4FBC3</accession>
<dbReference type="GO" id="GO:0003959">
    <property type="term" value="F:NADPH dehydrogenase activity"/>
    <property type="evidence" value="ECO:0007669"/>
    <property type="project" value="UniProtKB-EC"/>
</dbReference>
<dbReference type="InterPro" id="IPR013785">
    <property type="entry name" value="Aldolase_TIM"/>
</dbReference>